<feature type="transmembrane region" description="Helical" evidence="2">
    <location>
        <begin position="52"/>
        <end position="70"/>
    </location>
</feature>
<feature type="transmembrane region" description="Helical" evidence="2">
    <location>
        <begin position="76"/>
        <end position="96"/>
    </location>
</feature>
<evidence type="ECO:0000256" key="2">
    <source>
        <dbReference type="SAM" id="Phobius"/>
    </source>
</evidence>
<name>A0A1G6M5D1_9GAMM</name>
<feature type="transmembrane region" description="Helical" evidence="2">
    <location>
        <begin position="30"/>
        <end position="47"/>
    </location>
</feature>
<dbReference type="EMBL" id="FMYK01000006">
    <property type="protein sequence ID" value="SDC50176.1"/>
    <property type="molecule type" value="Genomic_DNA"/>
</dbReference>
<accession>A0A1G6M5D1</accession>
<keyword evidence="2" id="KW-0812">Transmembrane</keyword>
<evidence type="ECO:0000313" key="4">
    <source>
        <dbReference type="Proteomes" id="UP000242317"/>
    </source>
</evidence>
<keyword evidence="4" id="KW-1185">Reference proteome</keyword>
<feature type="transmembrane region" description="Helical" evidence="2">
    <location>
        <begin position="127"/>
        <end position="146"/>
    </location>
</feature>
<organism evidence="3 4">
    <name type="scientific">Acinetobacter marinus</name>
    <dbReference type="NCBI Taxonomy" id="281375"/>
    <lineage>
        <taxon>Bacteria</taxon>
        <taxon>Pseudomonadati</taxon>
        <taxon>Pseudomonadota</taxon>
        <taxon>Gammaproteobacteria</taxon>
        <taxon>Moraxellales</taxon>
        <taxon>Moraxellaceae</taxon>
        <taxon>Acinetobacter</taxon>
    </lineage>
</organism>
<evidence type="ECO:0000256" key="1">
    <source>
        <dbReference type="SAM" id="MobiDB-lite"/>
    </source>
</evidence>
<dbReference type="Proteomes" id="UP000242317">
    <property type="component" value="Unassembled WGS sequence"/>
</dbReference>
<dbReference type="AlphaFoldDB" id="A0A1G6M5D1"/>
<keyword evidence="2" id="KW-0472">Membrane</keyword>
<feature type="region of interest" description="Disordered" evidence="1">
    <location>
        <begin position="181"/>
        <end position="216"/>
    </location>
</feature>
<sequence>MPKKLIAVLLTLLMLCYPFAVMWAIRHDQLFLMSAMLIVVAGVRLLLRQDRLFLPLTSFAVLCGGLSLLLQDEFWLKFYPVLMSLGSASVFAYTLFRPPSMIERFARLHQPHLPESGVHWTRQVTKVWCGFLIINALVALLTVFLATSIWAIYNGFISYLLMGVLLLGEYLLRRRQQKKQASEHASKYDHDAHRTAPDQSESRQKKSQHPANQDNS</sequence>
<protein>
    <submittedName>
        <fullName evidence="3">Uncharacterized membrane protein</fullName>
    </submittedName>
</protein>
<keyword evidence="2" id="KW-1133">Transmembrane helix</keyword>
<gene>
    <name evidence="3" type="ORF">SAMN05421749_10657</name>
</gene>
<reference evidence="4" key="1">
    <citation type="submission" date="2016-09" db="EMBL/GenBank/DDBJ databases">
        <authorList>
            <person name="Varghese N."/>
            <person name="Submissions S."/>
        </authorList>
    </citation>
    <scope>NUCLEOTIDE SEQUENCE [LARGE SCALE GENOMIC DNA]</scope>
    <source>
        <strain evidence="4">ANC 3699</strain>
    </source>
</reference>
<evidence type="ECO:0000313" key="3">
    <source>
        <dbReference type="EMBL" id="SDC50176.1"/>
    </source>
</evidence>
<feature type="transmembrane region" description="Helical" evidence="2">
    <location>
        <begin position="152"/>
        <end position="172"/>
    </location>
</feature>
<proteinExistence type="predicted"/>
<feature type="compositionally biased region" description="Basic and acidic residues" evidence="1">
    <location>
        <begin position="181"/>
        <end position="204"/>
    </location>
</feature>